<keyword evidence="3" id="KW-1185">Reference proteome</keyword>
<dbReference type="Gene3D" id="3.40.390.10">
    <property type="entry name" value="Collagenase (Catalytic Domain)"/>
    <property type="match status" value="1"/>
</dbReference>
<dbReference type="AlphaFoldDB" id="A0AAE9ZYN8"/>
<dbReference type="InterPro" id="IPR007110">
    <property type="entry name" value="Ig-like_dom"/>
</dbReference>
<gene>
    <name evidence="2" type="ORF">PXH66_22010</name>
</gene>
<dbReference type="SUPFAM" id="SSF48726">
    <property type="entry name" value="Immunoglobulin"/>
    <property type="match status" value="1"/>
</dbReference>
<dbReference type="RefSeq" id="WP_330932152.1">
    <property type="nucleotide sequence ID" value="NZ_CP119075.1"/>
</dbReference>
<reference evidence="2" key="1">
    <citation type="submission" date="2023-03" db="EMBL/GenBank/DDBJ databases">
        <title>Lomoglobus Profundus gen. nov., sp. nov., a novel member of the phylum Verrucomicrobia, isolated from deep-marine sediment of South China Sea.</title>
        <authorList>
            <person name="Ahmad T."/>
            <person name="Ishaq S.E."/>
            <person name="Wang F."/>
        </authorList>
    </citation>
    <scope>NUCLEOTIDE SEQUENCE</scope>
    <source>
        <strain evidence="2">LMO-M01</strain>
    </source>
</reference>
<evidence type="ECO:0000313" key="2">
    <source>
        <dbReference type="EMBL" id="WED65033.1"/>
    </source>
</evidence>
<dbReference type="PROSITE" id="PS50835">
    <property type="entry name" value="IG_LIKE"/>
    <property type="match status" value="1"/>
</dbReference>
<accession>A0AAE9ZYN8</accession>
<organism evidence="2 3">
    <name type="scientific">Synoicihabitans lomoniglobus</name>
    <dbReference type="NCBI Taxonomy" id="2909285"/>
    <lineage>
        <taxon>Bacteria</taxon>
        <taxon>Pseudomonadati</taxon>
        <taxon>Verrucomicrobiota</taxon>
        <taxon>Opitutia</taxon>
        <taxon>Opitutales</taxon>
        <taxon>Opitutaceae</taxon>
        <taxon>Synoicihabitans</taxon>
    </lineage>
</organism>
<dbReference type="Pfam" id="PF09471">
    <property type="entry name" value="Peptidase_M64"/>
    <property type="match status" value="1"/>
</dbReference>
<dbReference type="Gene3D" id="2.60.40.10">
    <property type="entry name" value="Immunoglobulins"/>
    <property type="match status" value="1"/>
</dbReference>
<dbReference type="Proteomes" id="UP001218638">
    <property type="component" value="Chromosome"/>
</dbReference>
<dbReference type="InterPro" id="IPR019026">
    <property type="entry name" value="Peptidase_M64_IgA"/>
</dbReference>
<protein>
    <submittedName>
        <fullName evidence="2">M64 family metallopeptidase</fullName>
    </submittedName>
</protein>
<evidence type="ECO:0000259" key="1">
    <source>
        <dbReference type="PROSITE" id="PS50835"/>
    </source>
</evidence>
<evidence type="ECO:0000313" key="3">
    <source>
        <dbReference type="Proteomes" id="UP001218638"/>
    </source>
</evidence>
<dbReference type="InterPro" id="IPR024079">
    <property type="entry name" value="MetalloPept_cat_dom_sf"/>
</dbReference>
<proteinExistence type="predicted"/>
<dbReference type="InterPro" id="IPR013783">
    <property type="entry name" value="Ig-like_fold"/>
</dbReference>
<dbReference type="GO" id="GO:0008237">
    <property type="term" value="F:metallopeptidase activity"/>
    <property type="evidence" value="ECO:0007669"/>
    <property type="project" value="InterPro"/>
</dbReference>
<sequence>MIDNFSTRTAITMIRWGVAVMLITLACQAQRVAVRSLRDTGPSSQRINVAILGDGFTAAEENDFFTAAEAALVTIITDESLSSFAAYINGTAIFTESAESGTGIPAENLAPDTYFGASFTAETNSRLVYMQEQADRLKANDLLIEHVPEYDYAVMIINSTRYGGSGGIPLTFTRNVSSVNVLLHESGHSFAGLADEYVDEAQIPFHPPSEFPNSTQNAQRATLPWSAFVAPSTPLPTPGSPETPAATIGAFEGSHYRATGAYRPTYDSKMRSLNGAWGAVNLRAFALSVHALDLSQSDLPPIITSQPDPSDYTPGSALELSAAVDGGGPFTYQWTRDGRYLAGEISPRLNLADPLASENHGAYALQITNAVGTTTSRRIVLDAAGARIVDLDTPSGPGRLTNMSVRTLAGTGDQTLTLGFVISGTDSDTTATKQLLVRAIGPGLQPFGLVSYLPDPQLAVAPLDASSPAVTNDNWGGASALSHAFASVGAFPLDNPDSLDAALVLNAPPQPHTAQVSNSLDVSGVALVEVYDLDGAASPRLVNLSARSVLQPGNDALIAGFVYAGDSPKRFLIRAVGPGLTTYGVSEPLPDPQLVVHSLVTGEVIATNDDWSGDSELNAAFGSVGAFPLLDPASGDAALILDLPSGPYTATVRNVSNGLGFGTVLIEVYELP</sequence>
<dbReference type="EMBL" id="CP119075">
    <property type="protein sequence ID" value="WED65033.1"/>
    <property type="molecule type" value="Genomic_DNA"/>
</dbReference>
<name>A0AAE9ZYN8_9BACT</name>
<dbReference type="KEGG" id="slom:PXH66_22010"/>
<dbReference type="InterPro" id="IPR036179">
    <property type="entry name" value="Ig-like_dom_sf"/>
</dbReference>
<feature type="domain" description="Ig-like" evidence="1">
    <location>
        <begin position="301"/>
        <end position="380"/>
    </location>
</feature>